<dbReference type="Gene3D" id="3.30.450.20">
    <property type="entry name" value="PAS domain"/>
    <property type="match status" value="1"/>
</dbReference>
<dbReference type="InterPro" id="IPR000014">
    <property type="entry name" value="PAS"/>
</dbReference>
<name>A0A177N6L7_9GAMM</name>
<protein>
    <recommendedName>
        <fullName evidence="1">PAS domain-containing protein</fullName>
    </recommendedName>
</protein>
<comment type="caution">
    <text evidence="2">The sequence shown here is derived from an EMBL/GenBank/DDBJ whole genome shotgun (WGS) entry which is preliminary data.</text>
</comment>
<reference evidence="2 3" key="1">
    <citation type="submission" date="2016-03" db="EMBL/GenBank/DDBJ databases">
        <authorList>
            <person name="Ploux O."/>
        </authorList>
    </citation>
    <scope>NUCLEOTIDE SEQUENCE [LARGE SCALE GENOMIC DNA]</scope>
    <source>
        <strain evidence="2 3">R-45370</strain>
    </source>
</reference>
<sequence>MLAIGPGFGVVQNKHQALAKFNVSVREKLMKISNIEKDVVDGGMAILILNDNGRIHHCNSRSSLLFGWKTDCLVGQNVSVVLPELTEISLISNGHINPQLRFWAHIGHRFEMFGQYGDLYKCQINFNHNEHHGRHYIQLIIHTIEKYLDVLQ</sequence>
<organism evidence="2 3">
    <name type="scientific">Methylomonas lenta</name>
    <dbReference type="NCBI Taxonomy" id="980561"/>
    <lineage>
        <taxon>Bacteria</taxon>
        <taxon>Pseudomonadati</taxon>
        <taxon>Pseudomonadota</taxon>
        <taxon>Gammaproteobacteria</taxon>
        <taxon>Methylococcales</taxon>
        <taxon>Methylococcaceae</taxon>
        <taxon>Methylomonas</taxon>
    </lineage>
</organism>
<dbReference type="EMBL" id="LUUI01000122">
    <property type="protein sequence ID" value="OAI13244.1"/>
    <property type="molecule type" value="Genomic_DNA"/>
</dbReference>
<keyword evidence="3" id="KW-1185">Reference proteome</keyword>
<dbReference type="PROSITE" id="PS50112">
    <property type="entry name" value="PAS"/>
    <property type="match status" value="1"/>
</dbReference>
<gene>
    <name evidence="2" type="ORF">A1359_12635</name>
</gene>
<dbReference type="AlphaFoldDB" id="A0A177N6L7"/>
<evidence type="ECO:0000313" key="2">
    <source>
        <dbReference type="EMBL" id="OAI13244.1"/>
    </source>
</evidence>
<dbReference type="SUPFAM" id="SSF55785">
    <property type="entry name" value="PYP-like sensor domain (PAS domain)"/>
    <property type="match status" value="1"/>
</dbReference>
<feature type="domain" description="PAS" evidence="1">
    <location>
        <begin position="46"/>
        <end position="84"/>
    </location>
</feature>
<dbReference type="Proteomes" id="UP000078476">
    <property type="component" value="Unassembled WGS sequence"/>
</dbReference>
<accession>A0A177N6L7</accession>
<proteinExistence type="predicted"/>
<dbReference type="InterPro" id="IPR035965">
    <property type="entry name" value="PAS-like_dom_sf"/>
</dbReference>
<evidence type="ECO:0000313" key="3">
    <source>
        <dbReference type="Proteomes" id="UP000078476"/>
    </source>
</evidence>
<evidence type="ECO:0000259" key="1">
    <source>
        <dbReference type="PROSITE" id="PS50112"/>
    </source>
</evidence>